<keyword evidence="1" id="KW-0732">Signal</keyword>
<gene>
    <name evidence="2" type="ORF">ILUMI_09863</name>
</gene>
<dbReference type="EMBL" id="VTPC01005183">
    <property type="protein sequence ID" value="KAF2896300.1"/>
    <property type="molecule type" value="Genomic_DNA"/>
</dbReference>
<sequence length="109" mass="11778">MVVLIALSLLCSDFVNSQLPPVVGVLYSEPDYNGSPDVIVDPLVTGADCQAVSPIWNGIGSIRITTPRICLNLYVYNNCSGFRLPVTHNLPSVNDGRYIKSVGSCKHDL</sequence>
<dbReference type="Proteomes" id="UP000801492">
    <property type="component" value="Unassembled WGS sequence"/>
</dbReference>
<protein>
    <submittedName>
        <fullName evidence="2">Uncharacterized protein</fullName>
    </submittedName>
</protein>
<comment type="caution">
    <text evidence="2">The sequence shown here is derived from an EMBL/GenBank/DDBJ whole genome shotgun (WGS) entry which is preliminary data.</text>
</comment>
<evidence type="ECO:0000256" key="1">
    <source>
        <dbReference type="SAM" id="SignalP"/>
    </source>
</evidence>
<organism evidence="2 3">
    <name type="scientific">Ignelater luminosus</name>
    <name type="common">Cucubano</name>
    <name type="synonym">Pyrophorus luminosus</name>
    <dbReference type="NCBI Taxonomy" id="2038154"/>
    <lineage>
        <taxon>Eukaryota</taxon>
        <taxon>Metazoa</taxon>
        <taxon>Ecdysozoa</taxon>
        <taxon>Arthropoda</taxon>
        <taxon>Hexapoda</taxon>
        <taxon>Insecta</taxon>
        <taxon>Pterygota</taxon>
        <taxon>Neoptera</taxon>
        <taxon>Endopterygota</taxon>
        <taxon>Coleoptera</taxon>
        <taxon>Polyphaga</taxon>
        <taxon>Elateriformia</taxon>
        <taxon>Elateroidea</taxon>
        <taxon>Elateridae</taxon>
        <taxon>Agrypninae</taxon>
        <taxon>Pyrophorini</taxon>
        <taxon>Ignelater</taxon>
    </lineage>
</organism>
<evidence type="ECO:0000313" key="2">
    <source>
        <dbReference type="EMBL" id="KAF2896300.1"/>
    </source>
</evidence>
<proteinExistence type="predicted"/>
<feature type="chain" id="PRO_5035479495" evidence="1">
    <location>
        <begin position="18"/>
        <end position="109"/>
    </location>
</feature>
<name>A0A8K0CYY3_IGNLU</name>
<feature type="signal peptide" evidence="1">
    <location>
        <begin position="1"/>
        <end position="17"/>
    </location>
</feature>
<evidence type="ECO:0000313" key="3">
    <source>
        <dbReference type="Proteomes" id="UP000801492"/>
    </source>
</evidence>
<keyword evidence="3" id="KW-1185">Reference proteome</keyword>
<reference evidence="2" key="1">
    <citation type="submission" date="2019-08" db="EMBL/GenBank/DDBJ databases">
        <title>The genome of the North American firefly Photinus pyralis.</title>
        <authorList>
            <consortium name="Photinus pyralis genome working group"/>
            <person name="Fallon T.R."/>
            <person name="Sander Lower S.E."/>
            <person name="Weng J.-K."/>
        </authorList>
    </citation>
    <scope>NUCLEOTIDE SEQUENCE</scope>
    <source>
        <strain evidence="2">TRF0915ILg1</strain>
        <tissue evidence="2">Whole body</tissue>
    </source>
</reference>
<accession>A0A8K0CYY3</accession>
<dbReference type="AlphaFoldDB" id="A0A8K0CYY3"/>